<proteinExistence type="predicted"/>
<feature type="region of interest" description="Disordered" evidence="1">
    <location>
        <begin position="249"/>
        <end position="306"/>
    </location>
</feature>
<gene>
    <name evidence="2" type="ORF">EYF80_010229</name>
</gene>
<dbReference type="Proteomes" id="UP000314294">
    <property type="component" value="Unassembled WGS sequence"/>
</dbReference>
<organism evidence="2 3">
    <name type="scientific">Liparis tanakae</name>
    <name type="common">Tanaka's snailfish</name>
    <dbReference type="NCBI Taxonomy" id="230148"/>
    <lineage>
        <taxon>Eukaryota</taxon>
        <taxon>Metazoa</taxon>
        <taxon>Chordata</taxon>
        <taxon>Craniata</taxon>
        <taxon>Vertebrata</taxon>
        <taxon>Euteleostomi</taxon>
        <taxon>Actinopterygii</taxon>
        <taxon>Neopterygii</taxon>
        <taxon>Teleostei</taxon>
        <taxon>Neoteleostei</taxon>
        <taxon>Acanthomorphata</taxon>
        <taxon>Eupercaria</taxon>
        <taxon>Perciformes</taxon>
        <taxon>Cottioidei</taxon>
        <taxon>Cottales</taxon>
        <taxon>Liparidae</taxon>
        <taxon>Liparis</taxon>
    </lineage>
</organism>
<evidence type="ECO:0000313" key="3">
    <source>
        <dbReference type="Proteomes" id="UP000314294"/>
    </source>
</evidence>
<feature type="region of interest" description="Disordered" evidence="1">
    <location>
        <begin position="1"/>
        <end position="21"/>
    </location>
</feature>
<name>A0A4Z2IPC3_9TELE</name>
<protein>
    <submittedName>
        <fullName evidence="2">Uncharacterized protein</fullName>
    </submittedName>
</protein>
<keyword evidence="3" id="KW-1185">Reference proteome</keyword>
<dbReference type="EMBL" id="SRLO01000063">
    <property type="protein sequence ID" value="TNN79647.1"/>
    <property type="molecule type" value="Genomic_DNA"/>
</dbReference>
<evidence type="ECO:0000313" key="2">
    <source>
        <dbReference type="EMBL" id="TNN79647.1"/>
    </source>
</evidence>
<accession>A0A4Z2IPC3</accession>
<comment type="caution">
    <text evidence="2">The sequence shown here is derived from an EMBL/GenBank/DDBJ whole genome shotgun (WGS) entry which is preliminary data.</text>
</comment>
<sequence>MKDKRREVNKPRPGFNKRAKCAARAPTHSHAETPIAQVCQHCCRAEFPNPWTWQPYAVAARLPSRQTPSDTTAEARVCLELFGNPESRRTDRVCSAETLSDTGVTHLSSTPVLHRLHLVSLSLSAEPDGFLGLRKGEEVEKLKEGRLGIVTGEKDKVPRIVDKAEISWPGGTIRAQYLLIKKSRLGHWRQARETAGFCIIRSSMTGAVLSFTVRSTRMQCVRAIRQGKVERGGVVANMMDVEKVLRGCKSGKEKAGGGQEDASKKVTRGAGEQQAGDSKRKGRLKSSQKTERVDFVSPSGCRQVYK</sequence>
<evidence type="ECO:0000256" key="1">
    <source>
        <dbReference type="SAM" id="MobiDB-lite"/>
    </source>
</evidence>
<feature type="compositionally biased region" description="Basic and acidic residues" evidence="1">
    <location>
        <begin position="1"/>
        <end position="10"/>
    </location>
</feature>
<reference evidence="2 3" key="1">
    <citation type="submission" date="2019-03" db="EMBL/GenBank/DDBJ databases">
        <title>First draft genome of Liparis tanakae, snailfish: a comprehensive survey of snailfish specific genes.</title>
        <authorList>
            <person name="Kim W."/>
            <person name="Song I."/>
            <person name="Jeong J.-H."/>
            <person name="Kim D."/>
            <person name="Kim S."/>
            <person name="Ryu S."/>
            <person name="Song J.Y."/>
            <person name="Lee S.K."/>
        </authorList>
    </citation>
    <scope>NUCLEOTIDE SEQUENCE [LARGE SCALE GENOMIC DNA]</scope>
    <source>
        <tissue evidence="2">Muscle</tissue>
    </source>
</reference>
<dbReference type="AlphaFoldDB" id="A0A4Z2IPC3"/>